<gene>
    <name evidence="2" type="ORF">FOYG_16899</name>
</gene>
<evidence type="ECO:0000313" key="2">
    <source>
        <dbReference type="EMBL" id="EWY79957.1"/>
    </source>
</evidence>
<dbReference type="Proteomes" id="UP000030753">
    <property type="component" value="Unassembled WGS sequence"/>
</dbReference>
<evidence type="ECO:0000256" key="1">
    <source>
        <dbReference type="SAM" id="MobiDB-lite"/>
    </source>
</evidence>
<feature type="region of interest" description="Disordered" evidence="1">
    <location>
        <begin position="41"/>
        <end position="92"/>
    </location>
</feature>
<dbReference type="HOGENOM" id="CLU_2386207_0_0_1"/>
<organism evidence="2 3">
    <name type="scientific">Fusarium oxysporum NRRL 32931</name>
    <dbReference type="NCBI Taxonomy" id="660029"/>
    <lineage>
        <taxon>Eukaryota</taxon>
        <taxon>Fungi</taxon>
        <taxon>Dikarya</taxon>
        <taxon>Ascomycota</taxon>
        <taxon>Pezizomycotina</taxon>
        <taxon>Sordariomycetes</taxon>
        <taxon>Hypocreomycetidae</taxon>
        <taxon>Hypocreales</taxon>
        <taxon>Nectriaceae</taxon>
        <taxon>Fusarium</taxon>
        <taxon>Fusarium oxysporum species complex</taxon>
    </lineage>
</organism>
<sequence>MASSMTIPPAAPGSFDLEIHAPPNLNRGARAALLQNSPAAVNGTIGVSPSPKRMAQTPSSPLNAAASAVATEGAERASPSSTIEQQPVSIIE</sequence>
<accession>W9HCL7</accession>
<dbReference type="AlphaFoldDB" id="W9HCL7"/>
<name>W9HCL7_FUSOX</name>
<protein>
    <submittedName>
        <fullName evidence="2">Uncharacterized protein</fullName>
    </submittedName>
</protein>
<proteinExistence type="predicted"/>
<dbReference type="EMBL" id="JH717852">
    <property type="protein sequence ID" value="EWY79957.1"/>
    <property type="molecule type" value="Genomic_DNA"/>
</dbReference>
<evidence type="ECO:0000313" key="3">
    <source>
        <dbReference type="Proteomes" id="UP000030753"/>
    </source>
</evidence>
<reference evidence="2 3" key="1">
    <citation type="submission" date="2011-06" db="EMBL/GenBank/DDBJ databases">
        <title>The Genome Sequence of Fusarium oxysporum FOSC 3-a.</title>
        <authorList>
            <consortium name="The Broad Institute Genome Sequencing Platform"/>
            <person name="Ma L.-J."/>
            <person name="Gale L.R."/>
            <person name="Schwartz D.C."/>
            <person name="Zhou S."/>
            <person name="Corby-Kistler H."/>
            <person name="Young S.K."/>
            <person name="Zeng Q."/>
            <person name="Gargeya S."/>
            <person name="Fitzgerald M."/>
            <person name="Haas B."/>
            <person name="Abouelleil A."/>
            <person name="Alvarado L."/>
            <person name="Arachchi H.M."/>
            <person name="Berlin A."/>
            <person name="Brown A."/>
            <person name="Chapman S.B."/>
            <person name="Chen Z."/>
            <person name="Dunbar C."/>
            <person name="Freedman E."/>
            <person name="Gearin G."/>
            <person name="Gellesch M."/>
            <person name="Goldberg J."/>
            <person name="Griggs A."/>
            <person name="Gujja S."/>
            <person name="Heiman D."/>
            <person name="Howarth C."/>
            <person name="Larson L."/>
            <person name="Lui A."/>
            <person name="MacDonald P.J.P."/>
            <person name="Mehta T."/>
            <person name="Montmayeur A."/>
            <person name="Murphy C."/>
            <person name="Neiman D."/>
            <person name="Pearson M."/>
            <person name="Priest M."/>
            <person name="Roberts A."/>
            <person name="Saif S."/>
            <person name="Shea T."/>
            <person name="Shenoy N."/>
            <person name="Sisk P."/>
            <person name="Stolte C."/>
            <person name="Sykes S."/>
            <person name="Wortman J."/>
            <person name="Nusbaum C."/>
            <person name="Birren B."/>
        </authorList>
    </citation>
    <scope>NUCLEOTIDE SEQUENCE [LARGE SCALE GENOMIC DNA]</scope>
    <source>
        <strain evidence="3">FOSC 3-a</strain>
    </source>
</reference>
<feature type="compositionally biased region" description="Polar residues" evidence="1">
    <location>
        <begin position="78"/>
        <end position="92"/>
    </location>
</feature>
<dbReference type="OrthoDB" id="5099774at2759"/>